<name>A9CWH1_HOEPD</name>
<reference evidence="3 4" key="2">
    <citation type="submission" date="2012-06" db="EMBL/GenBank/DDBJ databases">
        <authorList>
            <person name="Fiebig A."/>
        </authorList>
    </citation>
    <scope>NUCLEOTIDE SEQUENCE [LARGE SCALE GENOMIC DNA]</scope>
    <source>
        <strain evidence="3 4">DFL-43</strain>
    </source>
</reference>
<proteinExistence type="predicted"/>
<dbReference type="GO" id="GO:0005829">
    <property type="term" value="C:cytosol"/>
    <property type="evidence" value="ECO:0007669"/>
    <property type="project" value="TreeGrafter"/>
</dbReference>
<dbReference type="AlphaFoldDB" id="A9CWH1"/>
<dbReference type="NCBIfam" id="TIGR03725">
    <property type="entry name" value="T6A_YeaZ"/>
    <property type="match status" value="1"/>
</dbReference>
<dbReference type="Pfam" id="PF00814">
    <property type="entry name" value="TsaD"/>
    <property type="match status" value="1"/>
</dbReference>
<reference evidence="3 4" key="1">
    <citation type="submission" date="2007-10" db="EMBL/GenBank/DDBJ databases">
        <authorList>
            <person name="Wagner-Dobler I."/>
            <person name="Ferriera S."/>
            <person name="Johnson J."/>
            <person name="Kravitz S."/>
            <person name="Beeson K."/>
            <person name="Sutton G."/>
            <person name="Rogers Y.-H."/>
            <person name="Friedman R."/>
            <person name="Frazier M."/>
            <person name="Venter J.C."/>
        </authorList>
    </citation>
    <scope>NUCLEOTIDE SEQUENCE [LARGE SCALE GENOMIC DNA]</scope>
    <source>
        <strain evidence="3 4">DFL-43</strain>
    </source>
</reference>
<gene>
    <name evidence="3" type="ORF">HPDFL43_20032</name>
</gene>
<dbReference type="PANTHER" id="PTHR11735">
    <property type="entry name" value="TRNA N6-ADENOSINE THREONYLCARBAMOYLTRANSFERASE"/>
    <property type="match status" value="1"/>
</dbReference>
<keyword evidence="4" id="KW-1185">Reference proteome</keyword>
<dbReference type="PANTHER" id="PTHR11735:SF11">
    <property type="entry name" value="TRNA THREONYLCARBAMOYLADENOSINE BIOSYNTHESIS PROTEIN TSAB"/>
    <property type="match status" value="1"/>
</dbReference>
<organism evidence="3 4">
    <name type="scientific">Hoeflea phototrophica (strain DSM 17068 / NCIMB 14078 / DFL-43)</name>
    <dbReference type="NCBI Taxonomy" id="411684"/>
    <lineage>
        <taxon>Bacteria</taxon>
        <taxon>Pseudomonadati</taxon>
        <taxon>Pseudomonadota</taxon>
        <taxon>Alphaproteobacteria</taxon>
        <taxon>Hyphomicrobiales</taxon>
        <taxon>Rhizobiaceae</taxon>
        <taxon>Hoeflea</taxon>
    </lineage>
</organism>
<sequence length="236" mass="24003">MACRIGRTANVLTLAIDCSAIHCAVAVHASDGDRILGEQCPAIGRGHAEQLPGILQSVLDAAGVELSAIERIGVTVGPGSFAGIRVGVAFARGLALTLGIPCVGVGSLEAMAIPAALTSARPVMAVLDARRDRVWTLVAAADSSILEPGCELTPEAAARLAADVGCDIVGSGGPLLAAIDPGLADRHIGNRIAPDIAEVARLAARLDPADNPPEPRYLREADAKPQTGFALPHATV</sequence>
<dbReference type="Proteomes" id="UP000004291">
    <property type="component" value="Chromosome"/>
</dbReference>
<evidence type="ECO:0000259" key="2">
    <source>
        <dbReference type="Pfam" id="PF00814"/>
    </source>
</evidence>
<dbReference type="eggNOG" id="COG1214">
    <property type="taxonomic scope" value="Bacteria"/>
</dbReference>
<dbReference type="InterPro" id="IPR000905">
    <property type="entry name" value="Gcp-like_dom"/>
</dbReference>
<feature type="domain" description="Gcp-like" evidence="2">
    <location>
        <begin position="45"/>
        <end position="137"/>
    </location>
</feature>
<keyword evidence="3" id="KW-0378">Hydrolase</keyword>
<accession>A9CWH1</accession>
<dbReference type="GO" id="GO:0004222">
    <property type="term" value="F:metalloendopeptidase activity"/>
    <property type="evidence" value="ECO:0007669"/>
    <property type="project" value="UniProtKB-EC"/>
</dbReference>
<comment type="caution">
    <text evidence="3">The sequence shown here is derived from an EMBL/GenBank/DDBJ whole genome shotgun (WGS) entry which is preliminary data.</text>
</comment>
<dbReference type="OrthoDB" id="9809995at2"/>
<dbReference type="InterPro" id="IPR022496">
    <property type="entry name" value="T6A_TsaB"/>
</dbReference>
<dbReference type="SUPFAM" id="SSF53067">
    <property type="entry name" value="Actin-like ATPase domain"/>
    <property type="match status" value="1"/>
</dbReference>
<feature type="region of interest" description="Disordered" evidence="1">
    <location>
        <begin position="207"/>
        <end position="236"/>
    </location>
</feature>
<evidence type="ECO:0000313" key="4">
    <source>
        <dbReference type="Proteomes" id="UP000004291"/>
    </source>
</evidence>
<dbReference type="Gene3D" id="3.30.420.40">
    <property type="match status" value="2"/>
</dbReference>
<dbReference type="EC" id="3.4.24.57" evidence="3"/>
<dbReference type="STRING" id="411684.HPDFL43_20032"/>
<dbReference type="InterPro" id="IPR043129">
    <property type="entry name" value="ATPase_NBD"/>
</dbReference>
<protein>
    <submittedName>
        <fullName evidence="3">Universal bacterial protein YeaZ</fullName>
        <ecNumber evidence="3">3.4.24.57</ecNumber>
    </submittedName>
</protein>
<dbReference type="HOGENOM" id="CLU_064886_3_0_5"/>
<evidence type="ECO:0000256" key="1">
    <source>
        <dbReference type="SAM" id="MobiDB-lite"/>
    </source>
</evidence>
<dbReference type="GO" id="GO:0002949">
    <property type="term" value="P:tRNA threonylcarbamoyladenosine modification"/>
    <property type="evidence" value="ECO:0007669"/>
    <property type="project" value="InterPro"/>
</dbReference>
<dbReference type="EMBL" id="ABIA03000001">
    <property type="protein sequence ID" value="EDQ35519.2"/>
    <property type="molecule type" value="Genomic_DNA"/>
</dbReference>
<evidence type="ECO:0000313" key="3">
    <source>
        <dbReference type="EMBL" id="EDQ35519.2"/>
    </source>
</evidence>